<comment type="cofactor">
    <cofactor evidence="1 13">
        <name>K(+)</name>
        <dbReference type="ChEBI" id="CHEBI:29103"/>
    </cofactor>
</comment>
<evidence type="ECO:0000313" key="23">
    <source>
        <dbReference type="Proteomes" id="UP000053688"/>
    </source>
</evidence>
<evidence type="ECO:0000256" key="20">
    <source>
        <dbReference type="RuleBase" id="RU003928"/>
    </source>
</evidence>
<dbReference type="CDD" id="cd04601">
    <property type="entry name" value="CBS_pair_IMPDH"/>
    <property type="match status" value="1"/>
</dbReference>
<evidence type="ECO:0000256" key="5">
    <source>
        <dbReference type="ARBA" id="ARBA00022737"/>
    </source>
</evidence>
<keyword evidence="9 13" id="KW-0560">Oxidoreductase</keyword>
<proteinExistence type="inferred from homology"/>
<dbReference type="AlphaFoldDB" id="S3DI33"/>
<dbReference type="PROSITE" id="PS00487">
    <property type="entry name" value="IMP_DH_GMP_RED"/>
    <property type="match status" value="1"/>
</dbReference>
<dbReference type="InterPro" id="IPR005990">
    <property type="entry name" value="IMP_DH"/>
</dbReference>
<evidence type="ECO:0000256" key="17">
    <source>
        <dbReference type="PIRSR" id="PIRSR000130-4"/>
    </source>
</evidence>
<dbReference type="InterPro" id="IPR000644">
    <property type="entry name" value="CBS_dom"/>
</dbReference>
<evidence type="ECO:0000256" key="6">
    <source>
        <dbReference type="ARBA" id="ARBA00022749"/>
    </source>
</evidence>
<gene>
    <name evidence="13 22" type="primary">guaB</name>
    <name evidence="22" type="ORF">O1U_0650</name>
</gene>
<name>S3DI33_9GAMM</name>
<reference evidence="22 23" key="1">
    <citation type="journal article" date="2014" name="Environ. Microbiol.">
        <title>Genomic signatures of obligate host dependence in the luminous bacterial symbiont of a vertebrate.</title>
        <authorList>
            <person name="Hendry T.A."/>
            <person name="de Wet J.R."/>
            <person name="Dunlap P.V."/>
        </authorList>
    </citation>
    <scope>NUCLEOTIDE SEQUENCE [LARGE SCALE GENOMIC DNA]</scope>
    <source>
        <strain evidence="22 23">Akat1</strain>
    </source>
</reference>
<feature type="active site" description="Thioimidate intermediate" evidence="13 14">
    <location>
        <position position="305"/>
    </location>
</feature>
<dbReference type="FunFam" id="3.20.20.70:FF:000003">
    <property type="entry name" value="GMP reductase"/>
    <property type="match status" value="1"/>
</dbReference>
<dbReference type="InterPro" id="IPR046342">
    <property type="entry name" value="CBS_dom_sf"/>
</dbReference>
<evidence type="ECO:0000256" key="11">
    <source>
        <dbReference type="ARBA" id="ARBA00023122"/>
    </source>
</evidence>
<feature type="binding site" evidence="13">
    <location>
        <position position="469"/>
    </location>
    <ligand>
        <name>K(+)</name>
        <dbReference type="ChEBI" id="CHEBI:29103"/>
        <note>ligand shared between two tetrameric partners</note>
    </ligand>
</feature>
<comment type="function">
    <text evidence="13">Catalyzes the conversion of inosine 5'-phosphate (IMP) to xanthosine 5'-phosphate (XMP), the first committed and rate-limiting step in the de novo synthesis of guanine nucleotides, and therefore plays an important role in the regulation of cell growth.</text>
</comment>
<dbReference type="UniPathway" id="UPA00601">
    <property type="reaction ID" value="UER00295"/>
</dbReference>
<evidence type="ECO:0000313" key="22">
    <source>
        <dbReference type="EMBL" id="EPE37350.1"/>
    </source>
</evidence>
<feature type="domain" description="CBS" evidence="21">
    <location>
        <begin position="153"/>
        <end position="214"/>
    </location>
</feature>
<feature type="binding site" evidence="13 15">
    <location>
        <begin position="385"/>
        <end position="389"/>
    </location>
    <ligand>
        <name>IMP</name>
        <dbReference type="ChEBI" id="CHEBI:58053"/>
    </ligand>
</feature>
<feature type="domain" description="CBS" evidence="21">
    <location>
        <begin position="93"/>
        <end position="149"/>
    </location>
</feature>
<dbReference type="PROSITE" id="PS51371">
    <property type="entry name" value="CBS"/>
    <property type="match status" value="2"/>
</dbReference>
<dbReference type="GO" id="GO:0000166">
    <property type="term" value="F:nucleotide binding"/>
    <property type="evidence" value="ECO:0007669"/>
    <property type="project" value="UniProtKB-UniRule"/>
</dbReference>
<dbReference type="CDD" id="cd00381">
    <property type="entry name" value="IMPDH"/>
    <property type="match status" value="1"/>
</dbReference>
<dbReference type="SUPFAM" id="SSF51412">
    <property type="entry name" value="Inosine monophosphate dehydrogenase (IMPDH)"/>
    <property type="match status" value="1"/>
</dbReference>
<comment type="subunit">
    <text evidence="3 13">Homotetramer.</text>
</comment>
<comment type="catalytic activity">
    <reaction evidence="12 13 20">
        <text>IMP + NAD(+) + H2O = XMP + NADH + H(+)</text>
        <dbReference type="Rhea" id="RHEA:11708"/>
        <dbReference type="ChEBI" id="CHEBI:15377"/>
        <dbReference type="ChEBI" id="CHEBI:15378"/>
        <dbReference type="ChEBI" id="CHEBI:57464"/>
        <dbReference type="ChEBI" id="CHEBI:57540"/>
        <dbReference type="ChEBI" id="CHEBI:57945"/>
        <dbReference type="ChEBI" id="CHEBI:58053"/>
        <dbReference type="EC" id="1.1.1.205"/>
    </reaction>
</comment>
<evidence type="ECO:0000256" key="18">
    <source>
        <dbReference type="PROSITE-ProRule" id="PRU00703"/>
    </source>
</evidence>
<dbReference type="eggNOG" id="COG0517">
    <property type="taxonomic scope" value="Bacteria"/>
</dbReference>
<feature type="binding site" evidence="13">
    <location>
        <position position="471"/>
    </location>
    <ligand>
        <name>K(+)</name>
        <dbReference type="ChEBI" id="CHEBI:29103"/>
        <note>ligand shared between two tetrameric partners</note>
    </ligand>
</feature>
<dbReference type="Pfam" id="PF00571">
    <property type="entry name" value="CBS"/>
    <property type="match status" value="2"/>
</dbReference>
<evidence type="ECO:0000259" key="21">
    <source>
        <dbReference type="PROSITE" id="PS51371"/>
    </source>
</evidence>
<evidence type="ECO:0000256" key="16">
    <source>
        <dbReference type="PIRSR" id="PIRSR000130-3"/>
    </source>
</evidence>
<keyword evidence="7 13" id="KW-0658">Purine biosynthesis</keyword>
<dbReference type="GO" id="GO:0003938">
    <property type="term" value="F:IMP dehydrogenase activity"/>
    <property type="evidence" value="ECO:0007669"/>
    <property type="project" value="UniProtKB-UniRule"/>
</dbReference>
<feature type="binding site" evidence="13 16">
    <location>
        <begin position="248"/>
        <end position="250"/>
    </location>
    <ligand>
        <name>NAD(+)</name>
        <dbReference type="ChEBI" id="CHEBI:57540"/>
    </ligand>
</feature>
<dbReference type="GO" id="GO:0046872">
    <property type="term" value="F:metal ion binding"/>
    <property type="evidence" value="ECO:0007669"/>
    <property type="project" value="UniProtKB-UniRule"/>
</dbReference>
<evidence type="ECO:0000256" key="19">
    <source>
        <dbReference type="RuleBase" id="RU003927"/>
    </source>
</evidence>
<comment type="activity regulation">
    <text evidence="13">Mycophenolic acid (MPA) is a non-competitive inhibitor that prevents formation of the closed enzyme conformation by binding to the same site as the amobile flap. In contrast, mizoribine monophosphate (MZP) is a competitive inhibitor that induces the closed conformation. MPA is a potent inhibitor of mammalian IMPDHs but a poor inhibitor of the bacterial enzymes. MZP is a more potent inhibitor of bacterial IMPDH.</text>
</comment>
<feature type="binding site" description="in other chain" evidence="13 17">
    <location>
        <position position="300"/>
    </location>
    <ligand>
        <name>K(+)</name>
        <dbReference type="ChEBI" id="CHEBI:29103"/>
        <note>ligand shared between two tetrameric partners</note>
    </ligand>
</feature>
<evidence type="ECO:0000256" key="9">
    <source>
        <dbReference type="ARBA" id="ARBA00023002"/>
    </source>
</evidence>
<dbReference type="InterPro" id="IPR001093">
    <property type="entry name" value="IMP_DH_GMPRt"/>
</dbReference>
<dbReference type="GO" id="GO:0006177">
    <property type="term" value="P:GMP biosynthetic process"/>
    <property type="evidence" value="ECO:0007669"/>
    <property type="project" value="UniProtKB-UniRule"/>
</dbReference>
<dbReference type="SMART" id="SM00116">
    <property type="entry name" value="CBS"/>
    <property type="match status" value="2"/>
</dbReference>
<dbReference type="PANTHER" id="PTHR11911">
    <property type="entry name" value="INOSINE-5-MONOPHOSPHATE DEHYDROGENASE RELATED"/>
    <property type="match status" value="1"/>
</dbReference>
<dbReference type="EMBL" id="AMSD01000002">
    <property type="protein sequence ID" value="EPE37350.1"/>
    <property type="molecule type" value="Genomic_DNA"/>
</dbReference>
<comment type="pathway">
    <text evidence="13 20">Purine metabolism; XMP biosynthesis via de novo pathway; XMP from IMP: step 1/1.</text>
</comment>
<dbReference type="Proteomes" id="UP000053688">
    <property type="component" value="Unassembled WGS sequence"/>
</dbReference>
<dbReference type="SMART" id="SM01240">
    <property type="entry name" value="IMPDH"/>
    <property type="match status" value="1"/>
</dbReference>
<keyword evidence="10 13" id="KW-0520">NAD</keyword>
<feature type="binding site" description="in other chain" evidence="13 17">
    <location>
        <position position="302"/>
    </location>
    <ligand>
        <name>K(+)</name>
        <dbReference type="ChEBI" id="CHEBI:29103"/>
        <note>ligand shared between two tetrameric partners</note>
    </ligand>
</feature>
<dbReference type="PIRSF" id="PIRSF000130">
    <property type="entry name" value="IMPDH"/>
    <property type="match status" value="1"/>
</dbReference>
<evidence type="ECO:0000256" key="8">
    <source>
        <dbReference type="ARBA" id="ARBA00022958"/>
    </source>
</evidence>
<dbReference type="STRING" id="28176.CF66_9009"/>
<feature type="binding site" evidence="13 15">
    <location>
        <begin position="361"/>
        <end position="362"/>
    </location>
    <ligand>
        <name>IMP</name>
        <dbReference type="ChEBI" id="CHEBI:58053"/>
    </ligand>
</feature>
<dbReference type="eggNOG" id="COG0516">
    <property type="taxonomic scope" value="Bacteria"/>
</dbReference>
<keyword evidence="5" id="KW-0677">Repeat</keyword>
<comment type="caution">
    <text evidence="22">The sequence shown here is derived from an EMBL/GenBank/DDBJ whole genome shotgun (WGS) entry which is preliminary data.</text>
</comment>
<evidence type="ECO:0000256" key="14">
    <source>
        <dbReference type="PIRSR" id="PIRSR000130-1"/>
    </source>
</evidence>
<evidence type="ECO:0000256" key="4">
    <source>
        <dbReference type="ARBA" id="ARBA00022723"/>
    </source>
</evidence>
<dbReference type="PATRIC" id="fig|1236703.3.peg.664"/>
<dbReference type="EC" id="1.1.1.205" evidence="13 20"/>
<dbReference type="InterPro" id="IPR015875">
    <property type="entry name" value="IMP_DH/GMP_Rdtase_CS"/>
</dbReference>
<dbReference type="SUPFAM" id="SSF54631">
    <property type="entry name" value="CBS-domain pair"/>
    <property type="match status" value="1"/>
</dbReference>
<evidence type="ECO:0000256" key="3">
    <source>
        <dbReference type="ARBA" id="ARBA00011881"/>
    </source>
</evidence>
<keyword evidence="8 13" id="KW-0630">Potassium</keyword>
<feature type="binding site" evidence="13 16">
    <location>
        <begin position="298"/>
        <end position="300"/>
    </location>
    <ligand>
        <name>NAD(+)</name>
        <dbReference type="ChEBI" id="CHEBI:57540"/>
    </ligand>
</feature>
<dbReference type="InterPro" id="IPR013785">
    <property type="entry name" value="Aldolase_TIM"/>
</dbReference>
<evidence type="ECO:0000256" key="12">
    <source>
        <dbReference type="ARBA" id="ARBA00048028"/>
    </source>
</evidence>
<keyword evidence="11 18" id="KW-0129">CBS domain</keyword>
<feature type="binding site" description="in other chain" evidence="13 17">
    <location>
        <position position="305"/>
    </location>
    <ligand>
        <name>K(+)</name>
        <dbReference type="ChEBI" id="CHEBI:29103"/>
        <note>ligand shared between two tetrameric partners</note>
    </ligand>
</feature>
<feature type="binding site" evidence="13 15">
    <location>
        <position position="415"/>
    </location>
    <ligand>
        <name>IMP</name>
        <dbReference type="ChEBI" id="CHEBI:58053"/>
    </ligand>
</feature>
<feature type="binding site" evidence="13">
    <location>
        <position position="470"/>
    </location>
    <ligand>
        <name>K(+)</name>
        <dbReference type="ChEBI" id="CHEBI:29103"/>
        <note>ligand shared between two tetrameric partners</note>
    </ligand>
</feature>
<evidence type="ECO:0000256" key="2">
    <source>
        <dbReference type="ARBA" id="ARBA00005502"/>
    </source>
</evidence>
<dbReference type="GO" id="GO:0006183">
    <property type="term" value="P:GTP biosynthetic process"/>
    <property type="evidence" value="ECO:0007669"/>
    <property type="project" value="TreeGrafter"/>
</dbReference>
<feature type="binding site" evidence="13 15">
    <location>
        <begin position="338"/>
        <end position="340"/>
    </location>
    <ligand>
        <name>IMP</name>
        <dbReference type="ChEBI" id="CHEBI:58053"/>
    </ligand>
</feature>
<dbReference type="HAMAP" id="MF_01964">
    <property type="entry name" value="IMPDH"/>
    <property type="match status" value="1"/>
</dbReference>
<dbReference type="RefSeq" id="WP_016503982.1">
    <property type="nucleotide sequence ID" value="NZ_AMSD01000002.1"/>
</dbReference>
<keyword evidence="23" id="KW-1185">Reference proteome</keyword>
<dbReference type="Pfam" id="PF00478">
    <property type="entry name" value="IMPDH"/>
    <property type="match status" value="1"/>
</dbReference>
<keyword evidence="4 13" id="KW-0479">Metal-binding</keyword>
<evidence type="ECO:0000256" key="1">
    <source>
        <dbReference type="ARBA" id="ARBA00001958"/>
    </source>
</evidence>
<organism evidence="22 23">
    <name type="scientific">Candidatus Photodesmus katoptron Akat1</name>
    <dbReference type="NCBI Taxonomy" id="1236703"/>
    <lineage>
        <taxon>Bacteria</taxon>
        <taxon>Pseudomonadati</taxon>
        <taxon>Pseudomonadota</taxon>
        <taxon>Gammaproteobacteria</taxon>
        <taxon>Vibrionales</taxon>
        <taxon>Vibrionaceae</taxon>
        <taxon>Candidatus Photodesmus</taxon>
    </lineage>
</organism>
<evidence type="ECO:0000256" key="10">
    <source>
        <dbReference type="ARBA" id="ARBA00023027"/>
    </source>
</evidence>
<sequence length="487" mass="52053">MLRIAKEALTFDDVLLVPAESSILPNAADLRTQLTKDIMLNIPMVSASMDTVTEARLAIALAQEGGIGFIHKNMSIEKQAEQVHLVKIFETGVISSPITVQPDATISDVISLTEKHGFAGFPVVTDNSELVGIITGRDIRFVTDLSKKVETVMTRKESLVAVKERTSRKEVEEEMHKARVEKVLVVNDKFQLTGMITAKDFHKAESKPNACKDSKGRLRVGAAVSATIHNQERVEALIKAGVDVLLIDSSHGHSLGVLNCIRETRSAYPDLDIVAGNVATSSGALALIEAGVSAVKVGIGPGSICTTRIVTGVGIPQITAISDSASVAEKHGIPVIADGGIRFSGDICKAIVAGASCVMVGSMFAGTDEAPGEIILYQGRSYKTYRGMGSLAAMFQGSSDRYFQSSDSSDKLVPEGIEGRISYKGYLKEIIYQQMGGLRSSMGLTGSSTIEDMRTKVQLVRISGAGMTESHVHDVQITKEAPNYRLG</sequence>
<evidence type="ECO:0000256" key="13">
    <source>
        <dbReference type="HAMAP-Rule" id="MF_01964"/>
    </source>
</evidence>
<feature type="active site" description="Proton acceptor" evidence="13 14">
    <location>
        <position position="401"/>
    </location>
</feature>
<keyword evidence="6 13" id="KW-0332">GMP biosynthesis</keyword>
<comment type="similarity">
    <text evidence="2 13 19">Belongs to the IMPDH/GMPR family.</text>
</comment>
<dbReference type="PANTHER" id="PTHR11911:SF111">
    <property type="entry name" value="INOSINE-5'-MONOPHOSPHATE DEHYDROGENASE"/>
    <property type="match status" value="1"/>
</dbReference>
<dbReference type="NCBIfam" id="TIGR01302">
    <property type="entry name" value="IMP_dehydrog"/>
    <property type="match status" value="1"/>
</dbReference>
<evidence type="ECO:0000256" key="15">
    <source>
        <dbReference type="PIRSR" id="PIRSR000130-2"/>
    </source>
</evidence>
<accession>S3DI33</accession>
<protein>
    <recommendedName>
        <fullName evidence="13 20">Inosine-5'-monophosphate dehydrogenase</fullName>
        <shortName evidence="13">IMP dehydrogenase</shortName>
        <shortName evidence="13">IMPD</shortName>
        <shortName evidence="13">IMPDH</shortName>
        <ecNumber evidence="13 20">1.1.1.205</ecNumber>
    </recommendedName>
</protein>
<dbReference type="Gene3D" id="3.20.20.70">
    <property type="entry name" value="Aldolase class I"/>
    <property type="match status" value="1"/>
</dbReference>
<feature type="binding site" evidence="13 15">
    <location>
        <position position="303"/>
    </location>
    <ligand>
        <name>IMP</name>
        <dbReference type="ChEBI" id="CHEBI:58053"/>
    </ligand>
</feature>
<evidence type="ECO:0000256" key="7">
    <source>
        <dbReference type="ARBA" id="ARBA00022755"/>
    </source>
</evidence>